<dbReference type="PANTHER" id="PTHR46919:SF2">
    <property type="entry name" value="SACSIN"/>
    <property type="match status" value="1"/>
</dbReference>
<dbReference type="Proteomes" id="UP000504632">
    <property type="component" value="Chromosome 10"/>
</dbReference>
<dbReference type="Pfam" id="PF05168">
    <property type="entry name" value="HEPN"/>
    <property type="match status" value="1"/>
</dbReference>
<dbReference type="SUPFAM" id="SSF55874">
    <property type="entry name" value="ATPase domain of HSP90 chaperone/DNA topoisomerase II/histidine kinase"/>
    <property type="match status" value="3"/>
</dbReference>
<feature type="domain" description="HEPN" evidence="1">
    <location>
        <begin position="4151"/>
        <end position="4267"/>
    </location>
</feature>
<dbReference type="InterPro" id="IPR001623">
    <property type="entry name" value="DnaJ_domain"/>
</dbReference>
<dbReference type="NCBIfam" id="NF047352">
    <property type="entry name" value="P_loop_sacsin"/>
    <property type="match status" value="3"/>
</dbReference>
<dbReference type="PROSITE" id="PS50910">
    <property type="entry name" value="HEPN"/>
    <property type="match status" value="1"/>
</dbReference>
<name>A0A6J2WB11_CHACN</name>
<dbReference type="InterPro" id="IPR007842">
    <property type="entry name" value="HEPN_dom"/>
</dbReference>
<sequence>MFAQCNFVIRNAFGASPPPFIDLLRDILRRYPDGGQILKELIQNADDAKATEVLFVHDERHYGKHNLWHDELGKYQGPALYAFNNAVFTEDDWRGIQTTCRSTKRDNPDKVGRFGIGFNSVYHVTDLPSVLSSKHLGLFDPQEKFFGDGEGGYQWSLDDEDDRDSLLSLSDQFQPFRDIVQQVTDYTWENIISERNFNGTLFRFPLRSEPSEISDNLYDSGKMRELFRSFSADADLSLLFLKNVSSISLMHIGKSGTINTELKLSASTEHEILHDQEESVDGRTYSRSVSCKSSGKETEIKWLMTTCRLKEGHSPQIDSLAKKLRYRCQVDAAFPYSEDRDILNGRLCCFLPLPNNESNKTGLPIHINACFGLTDNRRDIKWQEEDQKYDEAARWNELLVKELLPHTYLMIIMGAIHFSKQSFLPSSSVYHLWPDMNKIKHKNKWREVTTEMLKHLFQNKAVFCLAGNEDVWVTPSETVFPTRAIDPETMSAVTRVCTAQQENLVTIPDHVLEDVQCFFPEPDKIKWVTPSLIRDVLRRCEVEKLSKCDKLSLLGYVLSDAKYNELWGLKLLPLSDGSFKSFTNEDKNTALIDNEKFPRVLLPFCREMFLPYDLCSKVFHHLRQLAATGMYKVFNLDASNIAVFTKKSLPREWEDTQTHVTWKIGHQDHPPMNWLAEFWKYLSTQQLSDFIGMPVIPVEPLQSRNSSVSLARLQSKTTLIFQSSTQISLPDQIQKVVQRVGGTVIIKDKCLRHDDLDSYVLPPSPKSILKIFSNLKHNMVIRGVTSASKGEKDEIKSYFSTLNSLCHSELDVILTLPLFQLMTGEYVAARSKKAVVLSSAPFIPKDLPIPDTIVQCATEADRRLLTLLNIDLLEPAQLAVHLVDCFENIFFQRQEQQKIMTWILEHGGLLFSQSAELLRKCKDLEFIETGNGEHKKPAAVFDPTNKTFQDLLDVDSFPTSIYIRIPQMLESLARLGLQTKETDLSPTHILQVAEHIERLHIHSKKKMFKKADTLVRVLNGNDLLSKFTEQQIAQLLQIPWLPCKNPDAVDGENRDTQERSLYKPLEVRASEFSDIVGHVMPLTSDLRQGICQKLNLQSPPPAEKVIANLAALRSMALAMENPDSDVNFKRKLHSTYKYMQENIEDFRRKMNMKCIHWLWIQNQFVSPCDVFLAYPPELDLSLYIKKVPEEFCHYNNLLTEFGVKETLSAEEIKEILYDIKQIIDEREPSFGNFSELKVSTAILDWIRKHEIPVKDDIPVPVMEENQRFTLQPLSKTVFCDISSEGLDALRQDKEEFYVIHQEILPVTAKWLKIPFLSTRVLKPEFLGIEQFGQTEPITQRIKNILKEYDEESDIFKEVIQNAEDAGARTCRFMLDFRRHTDPPESLIDGGMELCNGPCLWIFNDELFSKEDWENIVKVGAATKENKIEKIGKFGVGFNAVYHVTDIPSILSGKNLLVLDPNVTHLQKHIHSKANPGIKLDLFQQRLFRMFPGQFRSYEGIFNCDLSKQSTQKFYQGTLIKLPFRTQAEADRSDISSKVYDQERIGSFQQVLTYNCQANLLFLKNINFLSLQILPGNAFTPPLDDQIQNIFTLSKGTVCTIDIPNEMQLTETQNESLQFLMKCNANCKKIIDFSAAAIVKLVQEHAEGTSIQHWLVYSCFGSKDSLQMFHSENHRCLFSLPVGGIAVPLKRECENGPWCPEEKSVAGQSFCFLPLSVETGLPVNVNGSFSITSNRKGLWDTGVKLDWNKALLQDAVTTAYVTLMLVLKKMVQSGKIENYPYYTFWPDREKVNKAFQPLVDAFYSSIAQKFNGRDLALFSNGKKWCSLKDARFLDPAIEKNEKVGALAMEVFLNNKETSYCAVSLPSWVRNSITQSGFSKMLQDRTFHWSEFYQVVFKNLDNIDPHNRNTLILNAIDLNVKTVDDLLKSHPCIPTQRGGKLQLIKKLVNPFGKVACLYKPSEGRFLEGAKTDFFSPKIIQRLSELGMLNDRLHMEDIIERAKTIPKVWEEDRLKAQKRLQCLFDLMRNCSEEEHTSHWNSLKDIAFIPVVPPLGKKHASALKKPSEIYNENCQHLVNMIEFTTDLSQLNIHAQDPVLRKLGIQESPSLETVLKQLQAAHEHSEMCDGSELLKIAYDCYLYLNEWLVEAQGDPTLIVVSASSFPFIFVEDKFVSVKTVAENTSFEARPYLYVLPKAFSKFRTLWECVGIPDQFTTEQFVAALGEMSGKGCHPLSDSDLQICLLILNWISSESDQAVDTSQKSCVLPDDKGVLRPSSQLHFNDSPWLPISDGITLCHRSISRHIAIHFGVNTTRHHTLQKLKFEFSPFSEEFGQHERLTVRLKNIIDTYPSKKDILKELIQNADDAKATEIHFVWDKRNHTTEETFGERWNLLHGPALCVYSNNVFTEADLKGIQKLGEGAKHGTLGRTGKYGLGFNSVYQLTDCPSILTGNRRLCIFDPNLKYVEGSTIRSPGIMYHVNKLFTDSFVDVYNTFLPSDFALPSGTMLRLPFRTKDMAAESEISKQEVSVSEIKELIAALSEDPEGLILFLRNIKKIQFHEISETKNKLTTIFSVEKTIPEKSSKELASFHKEVQNGLDSEKLVTPCKILYDVGISLSKQRKSQWVVAEQFGPSKQVSEMGNKDLYTGIPWVALAANTDGKTDQFNGVTFCSLPLPGNTGLPVHVNGNFEVGQSRRGLWKEDGGGLKMKWNQTLKLDIIAPLYADLLSHISSTVKREICYSIGSVGTHLNGSYLKFFPLVTENVGQDWHDMIHEVYRSIDERNLCVIPVLHIFTEKIGTQTMNKFHVKWSSLRKEPVNVPHFANDENEYIISELEAIGMQVVPCSSQMTKICNSFQSAHVEVKTVTPFTVREYLKKKTLNNSKQTGEELPLPIKQTLIKNRRRCSALLDYCMKDINEETLDNLSGLPLLLTHDDRLRTFSTYSPKHLTRLVKLFHGHEGDFADYKVNGEHIDKLQTGNYVKKLTIRSAAPYLKTILQELLQNCEVDHMINLYILDEVFKKWLKRLWDFFNSSEIGSKDGHVSSFNDMMTFLSDIPIVPVKSQTQNGKCVLGALKDLSSFLPDKPSETSSILFKLGILRLDLAFFTGYFGIVTPIKEQLLNPLEQDAVLDQIYNHPNLHFEKLSSSESDNLLLYFRNGTSKNQADYDRKLKTLPLFETIQGRRQRIDVSGELYILDVEILKLYPDLLLFGENDVFLENNELNKGFSGRMGIKILNDLEFYMQFILPNLNRLSTDQILKVVKVTVELQQKFSHLFRQSEEKIYSSLSKIKFIQDVNGQLQLASYFFDEDVHLYQVMLPRDKFIPQHFWEKIKSEPKADKRSIKALLKQLGFKHKVSKEEMITFALEIESGGKGNTKNLEERSKLLLEEILREPQKKEEKEYEQFIQRISLIKFIIPLKIQDDLCAFHPQCAGGQDRPTVSISGSLISCDPSHELLIWTSMPILPSYAYTPYQKKTLQLGGAETEPPFSKIAENLRNITGIECNDEKLIQIRTKVLEYSYAYLLRVNFDTAPLLDLPLVLVEGNTKLVKPSHTVLTIQNDSEFKPYLYQLPPALMLYKDFFQKIGVAPTPTLKHYSNVLSDIHKDSSLKGTLNANQRKTVKRSVEQLLCLMKNSKNTLTHEFPLPLYLPATDGKLYCSSSLYFNDTSFNKERLKNSLQKQKLKLLETLSHCHLGDDLYTHCELVKLLPEGARPLMLSHVIKQTESNIELCTYQENCPMKATFQEPLTSKYFLHGLVCLIRKQNSGADSQDKTIQMCQSTFSKIKIKCCEELETHLQMDQGPLPDSTITCTVFVRREEHGSTFFLKHNNELSPRIQNQIILSLTAEINALLENALSSDLLLCLHELLYCESMDDVNELLERKGIFQSAEQMENQNELPEPGSPIPEEWIDCLDMDLFNNFDEGEYVGFKRLSDEVYIYAIVLECVKSCRQQNTLTRLFKVQTGPEEIVEASSLDLYRIKRPNKRPNKTPETLNVNPCRDMVIKANKQEAPTGTPVAPKVHSPPHSLEEAKREIDRSLKEIWSLKIEDRQKAIHRLYLKWHPDKNPDWVDIATEAFKYLKNKINELELGQSGSCASGYSSGRSGFNWNAGNFYRQWDQEASYHRRGREYFYGKYSSRQYNFWSFHREEQHKPKPEEARRWYKQAKCDLNAAHNDTGGRSTEWCLFKIHQAVEKALIAAEYRKRGKHSNISSITSHAQQVSTYSPNLRSLPDIVKSLTALGVDAKTTQYPNYHRSPHIPNTQFKSENEKSALNKASELLKTIETYISV</sequence>
<dbReference type="CDD" id="cd06257">
    <property type="entry name" value="DnaJ"/>
    <property type="match status" value="1"/>
</dbReference>
<dbReference type="InterPro" id="IPR036890">
    <property type="entry name" value="HATPase_C_sf"/>
</dbReference>
<organism evidence="2 3">
    <name type="scientific">Chanos chanos</name>
    <name type="common">Milkfish</name>
    <name type="synonym">Mugil chanos</name>
    <dbReference type="NCBI Taxonomy" id="29144"/>
    <lineage>
        <taxon>Eukaryota</taxon>
        <taxon>Metazoa</taxon>
        <taxon>Chordata</taxon>
        <taxon>Craniata</taxon>
        <taxon>Vertebrata</taxon>
        <taxon>Euteleostomi</taxon>
        <taxon>Actinopterygii</taxon>
        <taxon>Neopterygii</taxon>
        <taxon>Teleostei</taxon>
        <taxon>Ostariophysi</taxon>
        <taxon>Gonorynchiformes</taxon>
        <taxon>Chanidae</taxon>
        <taxon>Chanos</taxon>
    </lineage>
</organism>
<dbReference type="CTD" id="555303"/>
<dbReference type="InterPro" id="IPR036869">
    <property type="entry name" value="J_dom_sf"/>
</dbReference>
<dbReference type="InParanoid" id="A0A6J2WB11"/>
<dbReference type="Pfam" id="PF25794">
    <property type="entry name" value="SACS"/>
    <property type="match status" value="3"/>
</dbReference>
<dbReference type="SMART" id="SM00748">
    <property type="entry name" value="HEPN"/>
    <property type="match status" value="1"/>
</dbReference>
<dbReference type="RefSeq" id="XP_030642545.1">
    <property type="nucleotide sequence ID" value="XM_030786685.1"/>
</dbReference>
<dbReference type="InterPro" id="IPR058210">
    <property type="entry name" value="SACS/Nov_dom"/>
</dbReference>
<dbReference type="Gene3D" id="1.10.287.110">
    <property type="entry name" value="DnaJ domain"/>
    <property type="match status" value="1"/>
</dbReference>
<dbReference type="Gene3D" id="3.30.565.10">
    <property type="entry name" value="Histidine kinase-like ATPase, C-terminal domain"/>
    <property type="match status" value="2"/>
</dbReference>
<evidence type="ECO:0000313" key="2">
    <source>
        <dbReference type="Proteomes" id="UP000504632"/>
    </source>
</evidence>
<gene>
    <name evidence="3" type="primary">sacs2</name>
</gene>
<reference evidence="3" key="1">
    <citation type="submission" date="2025-08" db="UniProtKB">
        <authorList>
            <consortium name="RefSeq"/>
        </authorList>
    </citation>
    <scope>IDENTIFICATION</scope>
</reference>
<dbReference type="GeneID" id="115822769"/>
<evidence type="ECO:0000313" key="3">
    <source>
        <dbReference type="RefSeq" id="XP_030642545.1"/>
    </source>
</evidence>
<proteinExistence type="predicted"/>
<dbReference type="OrthoDB" id="1262810at2759"/>
<accession>A0A6J2WB11</accession>
<protein>
    <submittedName>
        <fullName evidence="3">Sacsin</fullName>
    </submittedName>
</protein>
<keyword evidence="2" id="KW-1185">Reference proteome</keyword>
<dbReference type="PANTHER" id="PTHR46919">
    <property type="entry name" value="ZINC FINGER, C3HC4 TYPE (RING FINGER) FAMILY PROTEIN"/>
    <property type="match status" value="1"/>
</dbReference>
<dbReference type="SUPFAM" id="SSF46565">
    <property type="entry name" value="Chaperone J-domain"/>
    <property type="match status" value="1"/>
</dbReference>
<dbReference type="SUPFAM" id="SSF81593">
    <property type="entry name" value="Nucleotidyltransferase substrate binding subunit/domain"/>
    <property type="match status" value="1"/>
</dbReference>
<dbReference type="Gene3D" id="1.20.120.330">
    <property type="entry name" value="Nucleotidyltransferases domain 2"/>
    <property type="match status" value="1"/>
</dbReference>
<evidence type="ECO:0000259" key="1">
    <source>
        <dbReference type="PROSITE" id="PS50910"/>
    </source>
</evidence>